<name>A0ACC2QCY4_9NEOP</name>
<keyword evidence="2" id="KW-1185">Reference proteome</keyword>
<reference evidence="1" key="1">
    <citation type="submission" date="2023-03" db="EMBL/GenBank/DDBJ databases">
        <title>Chromosome-level genomes of two armyworms, Mythimna separata and Mythimna loreyi, provide insights into the biosynthesis and reception of sex pheromones.</title>
        <authorList>
            <person name="Zhao H."/>
        </authorList>
    </citation>
    <scope>NUCLEOTIDE SEQUENCE</scope>
    <source>
        <strain evidence="1">BeijingLab</strain>
    </source>
</reference>
<dbReference type="Proteomes" id="UP001231649">
    <property type="component" value="Chromosome 20"/>
</dbReference>
<comment type="caution">
    <text evidence="1">The sequence shown here is derived from an EMBL/GenBank/DDBJ whole genome shotgun (WGS) entry which is preliminary data.</text>
</comment>
<evidence type="ECO:0000313" key="2">
    <source>
        <dbReference type="Proteomes" id="UP001231649"/>
    </source>
</evidence>
<dbReference type="EMBL" id="CM056796">
    <property type="protein sequence ID" value="KAJ8714199.1"/>
    <property type="molecule type" value="Genomic_DNA"/>
</dbReference>
<gene>
    <name evidence="1" type="ORF">PYW08_007819</name>
</gene>
<protein>
    <submittedName>
        <fullName evidence="1">Uncharacterized protein</fullName>
    </submittedName>
</protein>
<organism evidence="1 2">
    <name type="scientific">Mythimna loreyi</name>
    <dbReference type="NCBI Taxonomy" id="667449"/>
    <lineage>
        <taxon>Eukaryota</taxon>
        <taxon>Metazoa</taxon>
        <taxon>Ecdysozoa</taxon>
        <taxon>Arthropoda</taxon>
        <taxon>Hexapoda</taxon>
        <taxon>Insecta</taxon>
        <taxon>Pterygota</taxon>
        <taxon>Neoptera</taxon>
        <taxon>Endopterygota</taxon>
        <taxon>Lepidoptera</taxon>
        <taxon>Glossata</taxon>
        <taxon>Ditrysia</taxon>
        <taxon>Noctuoidea</taxon>
        <taxon>Noctuidae</taxon>
        <taxon>Noctuinae</taxon>
        <taxon>Hadenini</taxon>
        <taxon>Mythimna</taxon>
    </lineage>
</organism>
<evidence type="ECO:0000313" key="1">
    <source>
        <dbReference type="EMBL" id="KAJ8714199.1"/>
    </source>
</evidence>
<sequence>MLKILLLGLVLTLPNVLSQKVRYDNYSLYKVLPKNAEQLKLLRDLQENDSRYDFWTDPVPSAEYVSILSSPEHKVEFENILKSKNVDFIITNANIQESIDKEKIDSFTRSNQRNTSMSWDRYYTLEGINDWIEALAEAYPNIVTVLTGGTTYEGREIIGFKISHGPGRKAIFLEGGIHSREWISPATVNFIANELLTSNYTETKEAAHDFDWYIFPVTNPDGYVFTLQNRMWRKNRRPIGDQFGVDLNRNWNNNWLAEGASTNASTDIYAGAGPFSEPETRTLSRFIESISDNIDMYLSFHSFSQLLLLPFGNTTEPLANYEDAMKIGRRAMGALSVRYGTQYRTGNIAEAIYKATGGSIDWVKERLKVPLVYCYELRDNGTHGFLLPPEQILDNNLEVFDSILELILQARRYGYLTPRSPSSAYGLNTSFTLIVVAVLLKLLQN</sequence>
<proteinExistence type="predicted"/>
<accession>A0ACC2QCY4</accession>